<protein>
    <recommendedName>
        <fullName evidence="4">Thionin-like protein 2</fullName>
    </recommendedName>
</protein>
<keyword evidence="3" id="KW-1185">Reference proteome</keyword>
<reference evidence="2 3" key="1">
    <citation type="submission" date="2019-04" db="EMBL/GenBank/DDBJ databases">
        <title>An improved genome assembly and genetic linkage map for asparagus bean, Vigna unguiculata ssp. sesquipedialis.</title>
        <authorList>
            <person name="Xia Q."/>
            <person name="Zhang R."/>
            <person name="Dong Y."/>
        </authorList>
    </citation>
    <scope>NUCLEOTIDE SEQUENCE [LARGE SCALE GENOMIC DNA]</scope>
    <source>
        <tissue evidence="2">Leaf</tissue>
    </source>
</reference>
<evidence type="ECO:0000313" key="3">
    <source>
        <dbReference type="Proteomes" id="UP000501690"/>
    </source>
</evidence>
<dbReference type="AlphaFoldDB" id="A0A4D6ML81"/>
<dbReference type="Gramene" id="Vigun08g163600.1.v1.2">
    <property type="protein sequence ID" value="Vigun08g163600.1.v1.2"/>
    <property type="gene ID" value="Vigun08g163600.v1.2"/>
</dbReference>
<gene>
    <name evidence="2" type="ORF">DEO72_LG7g2659</name>
</gene>
<proteinExistence type="predicted"/>
<dbReference type="Proteomes" id="UP000501690">
    <property type="component" value="Linkage Group LG7"/>
</dbReference>
<evidence type="ECO:0000256" key="1">
    <source>
        <dbReference type="SAM" id="SignalP"/>
    </source>
</evidence>
<evidence type="ECO:0000313" key="2">
    <source>
        <dbReference type="EMBL" id="QCE01362.1"/>
    </source>
</evidence>
<accession>A0A4D6ML81</accession>
<feature type="chain" id="PRO_5020037597" description="Thionin-like protein 2" evidence="1">
    <location>
        <begin position="25"/>
        <end position="99"/>
    </location>
</feature>
<evidence type="ECO:0008006" key="4">
    <source>
        <dbReference type="Google" id="ProtNLM"/>
    </source>
</evidence>
<sequence length="99" mass="10805">MERKVMKSIAVAIVMMILLGFTEANDSCEARCDKICAPSMFAFPVCYSTCMDECKSGRLPPSSAIHQCVNTCFSIKSDTGDRATGNVLNSCLQKCHDKV</sequence>
<dbReference type="OrthoDB" id="1431774at2759"/>
<organism evidence="2 3">
    <name type="scientific">Vigna unguiculata</name>
    <name type="common">Cowpea</name>
    <dbReference type="NCBI Taxonomy" id="3917"/>
    <lineage>
        <taxon>Eukaryota</taxon>
        <taxon>Viridiplantae</taxon>
        <taxon>Streptophyta</taxon>
        <taxon>Embryophyta</taxon>
        <taxon>Tracheophyta</taxon>
        <taxon>Spermatophyta</taxon>
        <taxon>Magnoliopsida</taxon>
        <taxon>eudicotyledons</taxon>
        <taxon>Gunneridae</taxon>
        <taxon>Pentapetalae</taxon>
        <taxon>rosids</taxon>
        <taxon>fabids</taxon>
        <taxon>Fabales</taxon>
        <taxon>Fabaceae</taxon>
        <taxon>Papilionoideae</taxon>
        <taxon>50 kb inversion clade</taxon>
        <taxon>NPAAA clade</taxon>
        <taxon>indigoferoid/millettioid clade</taxon>
        <taxon>Phaseoleae</taxon>
        <taxon>Vigna</taxon>
    </lineage>
</organism>
<dbReference type="EMBL" id="CP039351">
    <property type="protein sequence ID" value="QCE01362.1"/>
    <property type="molecule type" value="Genomic_DNA"/>
</dbReference>
<name>A0A4D6ML81_VIGUN</name>
<feature type="signal peptide" evidence="1">
    <location>
        <begin position="1"/>
        <end position="24"/>
    </location>
</feature>
<keyword evidence="1" id="KW-0732">Signal</keyword>